<evidence type="ECO:0008006" key="4">
    <source>
        <dbReference type="Google" id="ProtNLM"/>
    </source>
</evidence>
<name>A0ABN1XDX1_9ACTN</name>
<organism evidence="2 3">
    <name type="scientific">Streptomyces javensis</name>
    <dbReference type="NCBI Taxonomy" id="114698"/>
    <lineage>
        <taxon>Bacteria</taxon>
        <taxon>Bacillati</taxon>
        <taxon>Actinomycetota</taxon>
        <taxon>Actinomycetes</taxon>
        <taxon>Kitasatosporales</taxon>
        <taxon>Streptomycetaceae</taxon>
        <taxon>Streptomyces</taxon>
        <taxon>Streptomyces violaceusniger group</taxon>
    </lineage>
</organism>
<dbReference type="Proteomes" id="UP001500282">
    <property type="component" value="Unassembled WGS sequence"/>
</dbReference>
<sequence>MNRPPESDNPTLRTRRNVLTAAAGIGAVAVLGGCRTSSSASASTTLHVDFGKSAFFPLLKSKIGVGRALNSDKILDSLRYLDEIRPAVYDAELRFPDTDYDSMKPYPIEVSDGEVQVHRNSFLDKMQSELRRRRIEAMYQVEGAPKQWEQTEKAHRPHKFPVPTDVKAAADAMGKWARLYNDHPVTWCMWNEPSHNLTGRPDLASIRQMVDIYDAYASAMGPKGLFGLASFIPPNSKPKREFGGRSYLEVAIDELRERRKANPQLPFDYLTLNNYGDDLSDHVDGARDALGDDFNTVPIIQAQFGVFEPGTWEKSGGTTLEAARMMGALATAVQIPDLQTFTISGWMSHMIDLKDGEALRTATFRAVQCYVRMPDRRASVQGGLPDGVGAMASGDEYRGSVLVWNESNKPQTIELDLSGVALSDPGDAELKVYHIDAKHGSPLEDSGSDFDPSETERLRGSSRSLSKTVTVEGPGLVYLEVGSASHHPVLDRDGLSATLVRKHTYADRVARVKGSNGSKRSTSVRGNAYGCYDAVRAVAYLGVEEDEGTALCGAEYRGLPPTLEMDVRAELPSRRPKSPEALFGVRVDYVLDQGVAKSVLWHGDIMNERRTKPLPWGKRGATADELVHAPQLDRARSDHATFTLALGAHAPSGWAASGARAIISFWMDSTGSGSQARFLLG</sequence>
<feature type="region of interest" description="Disordered" evidence="1">
    <location>
        <begin position="441"/>
        <end position="466"/>
    </location>
</feature>
<proteinExistence type="predicted"/>
<evidence type="ECO:0000313" key="2">
    <source>
        <dbReference type="EMBL" id="GAA1302993.1"/>
    </source>
</evidence>
<gene>
    <name evidence="2" type="ORF">GCM10009579_85360</name>
</gene>
<dbReference type="PROSITE" id="PS51318">
    <property type="entry name" value="TAT"/>
    <property type="match status" value="1"/>
</dbReference>
<comment type="caution">
    <text evidence="2">The sequence shown here is derived from an EMBL/GenBank/DDBJ whole genome shotgun (WGS) entry which is preliminary data.</text>
</comment>
<accession>A0ABN1XDX1</accession>
<reference evidence="2 3" key="1">
    <citation type="journal article" date="2019" name="Int. J. Syst. Evol. Microbiol.">
        <title>The Global Catalogue of Microorganisms (GCM) 10K type strain sequencing project: providing services to taxonomists for standard genome sequencing and annotation.</title>
        <authorList>
            <consortium name="The Broad Institute Genomics Platform"/>
            <consortium name="The Broad Institute Genome Sequencing Center for Infectious Disease"/>
            <person name="Wu L."/>
            <person name="Ma J."/>
        </authorList>
    </citation>
    <scope>NUCLEOTIDE SEQUENCE [LARGE SCALE GENOMIC DNA]</scope>
    <source>
        <strain evidence="2 3">JCM 11448</strain>
    </source>
</reference>
<evidence type="ECO:0000256" key="1">
    <source>
        <dbReference type="SAM" id="MobiDB-lite"/>
    </source>
</evidence>
<protein>
    <recommendedName>
        <fullName evidence="4">Xylan 1,4-beta-xylosidase</fullName>
    </recommendedName>
</protein>
<keyword evidence="3" id="KW-1185">Reference proteome</keyword>
<evidence type="ECO:0000313" key="3">
    <source>
        <dbReference type="Proteomes" id="UP001500282"/>
    </source>
</evidence>
<dbReference type="SUPFAM" id="SSF51445">
    <property type="entry name" value="(Trans)glycosidases"/>
    <property type="match status" value="1"/>
</dbReference>
<dbReference type="EMBL" id="BAAAIH010000093">
    <property type="protein sequence ID" value="GAA1302993.1"/>
    <property type="molecule type" value="Genomic_DNA"/>
</dbReference>
<dbReference type="InterPro" id="IPR017853">
    <property type="entry name" value="GH"/>
</dbReference>
<dbReference type="InterPro" id="IPR006311">
    <property type="entry name" value="TAT_signal"/>
</dbReference>
<dbReference type="PROSITE" id="PS51257">
    <property type="entry name" value="PROKAR_LIPOPROTEIN"/>
    <property type="match status" value="1"/>
</dbReference>
<dbReference type="Gene3D" id="3.20.20.80">
    <property type="entry name" value="Glycosidases"/>
    <property type="match status" value="1"/>
</dbReference>